<dbReference type="Gene3D" id="3.40.50.200">
    <property type="entry name" value="Peptidase S8/S53 domain"/>
    <property type="match status" value="1"/>
</dbReference>
<keyword evidence="6 8" id="KW-0378">Hydrolase</keyword>
<dbReference type="InterPro" id="IPR050131">
    <property type="entry name" value="Peptidase_S8_subtilisin-like"/>
</dbReference>
<feature type="domain" description="Peptidase S8/S53" evidence="11">
    <location>
        <begin position="180"/>
        <end position="438"/>
    </location>
</feature>
<dbReference type="FunFam" id="2.60.40.3170:FF:000002">
    <property type="entry name" value="Tripeptidyl-peptidase 2"/>
    <property type="match status" value="1"/>
</dbReference>
<dbReference type="Pfam" id="PF21223">
    <property type="entry name" value="TPPII_Ig-like-1"/>
    <property type="match status" value="1"/>
</dbReference>
<dbReference type="PRINTS" id="PR00723">
    <property type="entry name" value="SUBTILISIN"/>
</dbReference>
<dbReference type="Gene3D" id="1.25.40.710">
    <property type="match status" value="1"/>
</dbReference>
<dbReference type="OrthoDB" id="10256524at2759"/>
<dbReference type="GO" id="GO:0005829">
    <property type="term" value="C:cytosol"/>
    <property type="evidence" value="ECO:0007669"/>
    <property type="project" value="TreeGrafter"/>
</dbReference>
<dbReference type="PROSITE" id="PS00138">
    <property type="entry name" value="SUBTILASE_SER"/>
    <property type="match status" value="1"/>
</dbReference>
<proteinExistence type="inferred from homology"/>
<dbReference type="AlphaFoldDB" id="S8E5N3"/>
<evidence type="ECO:0000259" key="13">
    <source>
        <dbReference type="Pfam" id="PF21223"/>
    </source>
</evidence>
<dbReference type="FunFam" id="3.40.50.200:FF:000013">
    <property type="entry name" value="Tripeptidyl-peptidase 2 homolog"/>
    <property type="match status" value="1"/>
</dbReference>
<feature type="active site" description="Charge relay system" evidence="8">
    <location>
        <position position="204"/>
    </location>
</feature>
<evidence type="ECO:0000256" key="4">
    <source>
        <dbReference type="ARBA" id="ARBA00022438"/>
    </source>
</evidence>
<evidence type="ECO:0000256" key="5">
    <source>
        <dbReference type="ARBA" id="ARBA00022670"/>
    </source>
</evidence>
<evidence type="ECO:0000256" key="1">
    <source>
        <dbReference type="ARBA" id="ARBA00001910"/>
    </source>
</evidence>
<keyword evidence="5 8" id="KW-0645">Protease</keyword>
<sequence>DSTGSGDIDTSTVLEADDSGKITGRSGNTLVVNPWWKNPSGKWHVGCKLVYELFTSTLTNRLKKERKNKWEEKNQNAIAAAVEQLDEFDKKHKKVDDDAELKRKRDDLQCRVDLLRKQAESYDDKGPVIDAVVWHDGEVWRAAIDTQNLEDEPGSGKLAGFTPLTNYRIERKYGIFSKLDACTFVLNVYNDGNVLSIVTDSSPHGTHVAGIAAAYHPKEPLLNGVAPGAQLISCKIGDSRLGAMETGTGLVRALIAAVEHKCDLINMSYGESTLLPDYGRFIDIVNEVVDKHRLIFISSAGNSGPALSTVGAPGGTTSSIIGVGAYVSPAMAAGAHNLVQAPSEGLEYTWSSRGPTTDGDLGVCISAAGGAVAPVPTWTLQHRMFMNGTSMSSPCACGGVALLISAMKAEGLPISPYKVREALENTSVPIGDSPEDKLSSGQGLMQVDKAYDYIQKSISFAPVRYHIKINQSGKSKPTSRGIYLREAGSCHQSTEWAVCVEPKFHDDAGNLDQLVPFEERLKLYSSDESVVRAPEYLLLTYNGRHFNIIVDPTSLSEGLHYYEVYALDCESPWRGPVFRIPVTIIKPQTIKSQPPVLKFEDMSFTPGHIERKFVEVPNGVSWAEVTMKTYGFTTARSFFINSLQILPLQRPIKWETFTAFSLPSSKSFAFAVEGGRTVELAIAQSWSSATASRDTTKVDFEIVFHGINVSKDEIILDGSEAPVRVDAETVLALETLAPVAVLNKVRIPCRPVDAKLCTLSAERDKLPSGNLTMALLLTYKFNLEDDAEIKPQIPFLNNRIYDNKFESQFYMISDTNKRVHSFGDVYPGAVKLPKGEYKLQLHLRHDNLLYLEKMKQLVMFIERSLEEKESVHLSFYTEPDGPITGNSNFSSSILIPGMKEAFYVGPPKDKLPKGASPGSVLVGKISYGKVSSGVNNDGKNPRSYRVSYIIPPTQVADVDQSSKGSSSSSSASVTEQLHDEVRDAKIRFLSSIKPATEEEREEWTKLSASLKAEYPKYTPLLAKILDALISWNVSIEDKRGHLEGILNAADEVVASVDADELAKYFVSKSDPEDD</sequence>
<dbReference type="InterPro" id="IPR046939">
    <property type="entry name" value="TPPII_C_sf"/>
</dbReference>
<dbReference type="InterPro" id="IPR022229">
    <property type="entry name" value="TPPII_Ig-like-2"/>
</dbReference>
<dbReference type="GO" id="GO:0006508">
    <property type="term" value="P:proteolysis"/>
    <property type="evidence" value="ECO:0007669"/>
    <property type="project" value="UniProtKB-KW"/>
</dbReference>
<dbReference type="Pfam" id="PF12580">
    <property type="entry name" value="TPPII"/>
    <property type="match status" value="1"/>
</dbReference>
<protein>
    <recommendedName>
        <fullName evidence="3">tripeptidyl-peptidase II</fullName>
        <ecNumber evidence="3">3.4.14.10</ecNumber>
    </recommendedName>
</protein>
<dbReference type="Gene3D" id="2.60.40.3170">
    <property type="match status" value="1"/>
</dbReference>
<evidence type="ECO:0000256" key="8">
    <source>
        <dbReference type="PROSITE-ProRule" id="PRU01240"/>
    </source>
</evidence>
<feature type="domain" description="Tripeptidyl-peptidase II first Ig-like" evidence="13">
    <location>
        <begin position="463"/>
        <end position="585"/>
    </location>
</feature>
<keyword evidence="9" id="KW-0175">Coiled coil</keyword>
<feature type="domain" description="Tripeptidyl peptidase II second Ig-like" evidence="12">
    <location>
        <begin position="731"/>
        <end position="915"/>
    </location>
</feature>
<feature type="coiled-coil region" evidence="9">
    <location>
        <begin position="98"/>
        <end position="125"/>
    </location>
</feature>
<feature type="non-terminal residue" evidence="15">
    <location>
        <position position="1"/>
    </location>
</feature>
<dbReference type="PROSITE" id="PS00137">
    <property type="entry name" value="SUBTILASE_HIS"/>
    <property type="match status" value="1"/>
</dbReference>
<keyword evidence="7 8" id="KW-0720">Serine protease</keyword>
<feature type="non-terminal residue" evidence="15">
    <location>
        <position position="1074"/>
    </location>
</feature>
<evidence type="ECO:0000256" key="3">
    <source>
        <dbReference type="ARBA" id="ARBA00012462"/>
    </source>
</evidence>
<dbReference type="InterPro" id="IPR036852">
    <property type="entry name" value="Peptidase_S8/S53_dom_sf"/>
</dbReference>
<dbReference type="SUPFAM" id="SSF52743">
    <property type="entry name" value="Subtilisin-like"/>
    <property type="match status" value="1"/>
</dbReference>
<reference evidence="15 16" key="1">
    <citation type="journal article" date="2013" name="BMC Genomics">
        <title>The miniature genome of a carnivorous plant Genlisea aurea contains a low number of genes and short non-coding sequences.</title>
        <authorList>
            <person name="Leushkin E.V."/>
            <person name="Sutormin R.A."/>
            <person name="Nabieva E.R."/>
            <person name="Penin A.A."/>
            <person name="Kondrashov A.S."/>
            <person name="Logacheva M.D."/>
        </authorList>
    </citation>
    <scope>NUCLEOTIDE SEQUENCE [LARGE SCALE GENOMIC DNA]</scope>
</reference>
<evidence type="ECO:0000256" key="2">
    <source>
        <dbReference type="ARBA" id="ARBA00011073"/>
    </source>
</evidence>
<dbReference type="Pfam" id="PF00082">
    <property type="entry name" value="Peptidase_S8"/>
    <property type="match status" value="1"/>
</dbReference>
<dbReference type="GO" id="GO:0008240">
    <property type="term" value="F:tripeptidyl-peptidase activity"/>
    <property type="evidence" value="ECO:0007669"/>
    <property type="project" value="UniProtKB-EC"/>
</dbReference>
<organism evidence="15 16">
    <name type="scientific">Genlisea aurea</name>
    <dbReference type="NCBI Taxonomy" id="192259"/>
    <lineage>
        <taxon>Eukaryota</taxon>
        <taxon>Viridiplantae</taxon>
        <taxon>Streptophyta</taxon>
        <taxon>Embryophyta</taxon>
        <taxon>Tracheophyta</taxon>
        <taxon>Spermatophyta</taxon>
        <taxon>Magnoliopsida</taxon>
        <taxon>eudicotyledons</taxon>
        <taxon>Gunneridae</taxon>
        <taxon>Pentapetalae</taxon>
        <taxon>asterids</taxon>
        <taxon>lamiids</taxon>
        <taxon>Lamiales</taxon>
        <taxon>Lentibulariaceae</taxon>
        <taxon>Genlisea</taxon>
    </lineage>
</organism>
<dbReference type="InterPro" id="IPR048384">
    <property type="entry name" value="TPPII_GBD"/>
</dbReference>
<dbReference type="PANTHER" id="PTHR43806">
    <property type="entry name" value="PEPTIDASE S8"/>
    <property type="match status" value="1"/>
</dbReference>
<feature type="active site" description="Charge relay system" evidence="8">
    <location>
        <position position="1"/>
    </location>
</feature>
<evidence type="ECO:0000313" key="16">
    <source>
        <dbReference type="Proteomes" id="UP000015453"/>
    </source>
</evidence>
<comment type="caution">
    <text evidence="15">The sequence shown here is derived from an EMBL/GenBank/DDBJ whole genome shotgun (WGS) entry which is preliminary data.</text>
</comment>
<dbReference type="EC" id="3.4.14.10" evidence="3"/>
<dbReference type="FunFam" id="2.20.25.690:FF:000001">
    <property type="entry name" value="Tripeptidyl-peptidase 2"/>
    <property type="match status" value="1"/>
</dbReference>
<dbReference type="InterPro" id="IPR022398">
    <property type="entry name" value="Peptidase_S8_His-AS"/>
</dbReference>
<accession>S8E5N3</accession>
<feature type="active site" description="Charge relay system" evidence="8">
    <location>
        <position position="390"/>
    </location>
</feature>
<dbReference type="GO" id="GO:0004177">
    <property type="term" value="F:aminopeptidase activity"/>
    <property type="evidence" value="ECO:0007669"/>
    <property type="project" value="UniProtKB-KW"/>
</dbReference>
<evidence type="ECO:0000313" key="15">
    <source>
        <dbReference type="EMBL" id="EPS67682.1"/>
    </source>
</evidence>
<name>S8E5N3_9LAMI</name>
<evidence type="ECO:0000256" key="10">
    <source>
        <dbReference type="SAM" id="MobiDB-lite"/>
    </source>
</evidence>
<comment type="similarity">
    <text evidence="2 8">Belongs to the peptidase S8 family.</text>
</comment>
<dbReference type="Proteomes" id="UP000015453">
    <property type="component" value="Unassembled WGS sequence"/>
</dbReference>
<dbReference type="Gene3D" id="2.20.25.690">
    <property type="match status" value="1"/>
</dbReference>
<evidence type="ECO:0000256" key="9">
    <source>
        <dbReference type="SAM" id="Coils"/>
    </source>
</evidence>
<dbReference type="InterPro" id="IPR046940">
    <property type="entry name" value="TPPII_Ig-like_sf"/>
</dbReference>
<keyword evidence="4" id="KW-0031">Aminopeptidase</keyword>
<evidence type="ECO:0000259" key="12">
    <source>
        <dbReference type="Pfam" id="PF12580"/>
    </source>
</evidence>
<dbReference type="PANTHER" id="PTHR43806:SF14">
    <property type="entry name" value="TRIPEPTIDYL-PEPTIDASE 2"/>
    <property type="match status" value="1"/>
</dbReference>
<dbReference type="GO" id="GO:0004252">
    <property type="term" value="F:serine-type endopeptidase activity"/>
    <property type="evidence" value="ECO:0007669"/>
    <property type="project" value="UniProtKB-UniRule"/>
</dbReference>
<feature type="compositionally biased region" description="Low complexity" evidence="10">
    <location>
        <begin position="961"/>
        <end position="972"/>
    </location>
</feature>
<evidence type="ECO:0000259" key="11">
    <source>
        <dbReference type="Pfam" id="PF00082"/>
    </source>
</evidence>
<dbReference type="EMBL" id="AUSU01002979">
    <property type="protein sequence ID" value="EPS67682.1"/>
    <property type="molecule type" value="Genomic_DNA"/>
</dbReference>
<feature type="domain" description="Tripeptidyl-peptidase II galactose-binding" evidence="14">
    <location>
        <begin position="604"/>
        <end position="688"/>
    </location>
</feature>
<dbReference type="InterPro" id="IPR015500">
    <property type="entry name" value="Peptidase_S8_subtilisin-rel"/>
</dbReference>
<evidence type="ECO:0000259" key="14">
    <source>
        <dbReference type="Pfam" id="PF21316"/>
    </source>
</evidence>
<keyword evidence="16" id="KW-1185">Reference proteome</keyword>
<dbReference type="InterPro" id="IPR000209">
    <property type="entry name" value="Peptidase_S8/S53_dom"/>
</dbReference>
<gene>
    <name evidence="15" type="ORF">M569_07092</name>
</gene>
<dbReference type="Pfam" id="PF21316">
    <property type="entry name" value="TPPII_GBD"/>
    <property type="match status" value="1"/>
</dbReference>
<evidence type="ECO:0000256" key="7">
    <source>
        <dbReference type="ARBA" id="ARBA00022825"/>
    </source>
</evidence>
<dbReference type="InterPro" id="IPR023828">
    <property type="entry name" value="Peptidase_S8_Ser-AS"/>
</dbReference>
<dbReference type="PROSITE" id="PS51892">
    <property type="entry name" value="SUBTILASE"/>
    <property type="match status" value="1"/>
</dbReference>
<comment type="catalytic activity">
    <reaction evidence="1">
        <text>Release of an N-terminal tripeptide from a polypeptide.</text>
        <dbReference type="EC" id="3.4.14.10"/>
    </reaction>
</comment>
<feature type="region of interest" description="Disordered" evidence="10">
    <location>
        <begin position="956"/>
        <end position="977"/>
    </location>
</feature>
<dbReference type="InterPro" id="IPR048383">
    <property type="entry name" value="TPPII_Ig-like-1"/>
</dbReference>
<evidence type="ECO:0000256" key="6">
    <source>
        <dbReference type="ARBA" id="ARBA00022801"/>
    </source>
</evidence>